<gene>
    <name evidence="3" type="ORF">GMARGA_LOCUS4553</name>
</gene>
<evidence type="ECO:0000256" key="1">
    <source>
        <dbReference type="SAM" id="MobiDB-lite"/>
    </source>
</evidence>
<evidence type="ECO:0000313" key="3">
    <source>
        <dbReference type="EMBL" id="CAG8550892.1"/>
    </source>
</evidence>
<sequence>MNEPIKFYHSNQPYYDEHLFQAAKFDDKNIIEEIRQAPYARKVFRLANSKDGKYKNQIKKGWHNISVETGEAELIEDSKILMEVRKEFQEEEKKKKSGRSGANEPQTPNGTGDTNINDNEEVKFLQHTLYHFAKLNENYLDKKYHNFPNDIFNLHKNGKFPELEDYRIEMVKEILTKIDSKKVNELKKQILAEFEKNNLISKIKEKELKKILEIEKGNNKDKSPNSDEPTKDSNEPNNNDEPNKPPANNNPNHNKNDNSPDQKPVINSPVDTRSITNSATVAEAYQQAKIQIIKLFQDNDIKPEIAQFAKRLQKAISEKKEKNNNKKSNLQPTKSNWEKFRQKFNLLPHKKLFAALFNNFKLQIVSGIIGIVSLAIIIFSINKKDNQPTTTPPIPNPSFQDESDDCPYNESSLTHFSERDYNMIAQKEELTK</sequence>
<keyword evidence="4" id="KW-1185">Reference proteome</keyword>
<reference evidence="3 4" key="1">
    <citation type="submission" date="2021-06" db="EMBL/GenBank/DDBJ databases">
        <authorList>
            <person name="Kallberg Y."/>
            <person name="Tangrot J."/>
            <person name="Rosling A."/>
        </authorList>
    </citation>
    <scope>NUCLEOTIDE SEQUENCE [LARGE SCALE GENOMIC DNA]</scope>
    <source>
        <strain evidence="3 4">120-4 pot B 10/14</strain>
    </source>
</reference>
<feature type="region of interest" description="Disordered" evidence="1">
    <location>
        <begin position="90"/>
        <end position="117"/>
    </location>
</feature>
<dbReference type="SUPFAM" id="SSF143990">
    <property type="entry name" value="YbiA-like"/>
    <property type="match status" value="1"/>
</dbReference>
<feature type="compositionally biased region" description="Low complexity" evidence="1">
    <location>
        <begin position="235"/>
        <end position="253"/>
    </location>
</feature>
<feature type="transmembrane region" description="Helical" evidence="2">
    <location>
        <begin position="360"/>
        <end position="381"/>
    </location>
</feature>
<feature type="region of interest" description="Disordered" evidence="1">
    <location>
        <begin position="386"/>
        <end position="412"/>
    </location>
</feature>
<accession>A0ABN7UAQ6</accession>
<keyword evidence="2" id="KW-0472">Membrane</keyword>
<dbReference type="Proteomes" id="UP000789901">
    <property type="component" value="Unassembled WGS sequence"/>
</dbReference>
<evidence type="ECO:0000256" key="2">
    <source>
        <dbReference type="SAM" id="Phobius"/>
    </source>
</evidence>
<evidence type="ECO:0000313" key="4">
    <source>
        <dbReference type="Proteomes" id="UP000789901"/>
    </source>
</evidence>
<keyword evidence="2" id="KW-0812">Transmembrane</keyword>
<feature type="region of interest" description="Disordered" evidence="1">
    <location>
        <begin position="215"/>
        <end position="271"/>
    </location>
</feature>
<dbReference type="InterPro" id="IPR037238">
    <property type="entry name" value="YbiA-like_sf"/>
</dbReference>
<comment type="caution">
    <text evidence="3">The sequence shown here is derived from an EMBL/GenBank/DDBJ whole genome shotgun (WGS) entry which is preliminary data.</text>
</comment>
<proteinExistence type="predicted"/>
<protein>
    <submittedName>
        <fullName evidence="3">6119_t:CDS:1</fullName>
    </submittedName>
</protein>
<name>A0ABN7UAQ6_GIGMA</name>
<dbReference type="Gene3D" id="1.10.357.40">
    <property type="entry name" value="YbiA-like"/>
    <property type="match status" value="1"/>
</dbReference>
<organism evidence="3 4">
    <name type="scientific">Gigaspora margarita</name>
    <dbReference type="NCBI Taxonomy" id="4874"/>
    <lineage>
        <taxon>Eukaryota</taxon>
        <taxon>Fungi</taxon>
        <taxon>Fungi incertae sedis</taxon>
        <taxon>Mucoromycota</taxon>
        <taxon>Glomeromycotina</taxon>
        <taxon>Glomeromycetes</taxon>
        <taxon>Diversisporales</taxon>
        <taxon>Gigasporaceae</taxon>
        <taxon>Gigaspora</taxon>
    </lineage>
</organism>
<feature type="compositionally biased region" description="Polar residues" evidence="1">
    <location>
        <begin position="103"/>
        <end position="117"/>
    </location>
</feature>
<dbReference type="EMBL" id="CAJVQB010001805">
    <property type="protein sequence ID" value="CAG8550892.1"/>
    <property type="molecule type" value="Genomic_DNA"/>
</dbReference>
<keyword evidence="2" id="KW-1133">Transmembrane helix</keyword>
<feature type="compositionally biased region" description="Basic and acidic residues" evidence="1">
    <location>
        <begin position="215"/>
        <end position="234"/>
    </location>
</feature>